<evidence type="ECO:0000313" key="2">
    <source>
        <dbReference type="EMBL" id="GFG37336.1"/>
    </source>
</evidence>
<name>A0A6L2PXS9_COPFO</name>
<protein>
    <submittedName>
        <fullName evidence="2">Uncharacterized protein</fullName>
    </submittedName>
</protein>
<gene>
    <name evidence="2" type="ORF">Cfor_07778</name>
</gene>
<organism evidence="2 3">
    <name type="scientific">Coptotermes formosanus</name>
    <name type="common">Formosan subterranean termite</name>
    <dbReference type="NCBI Taxonomy" id="36987"/>
    <lineage>
        <taxon>Eukaryota</taxon>
        <taxon>Metazoa</taxon>
        <taxon>Ecdysozoa</taxon>
        <taxon>Arthropoda</taxon>
        <taxon>Hexapoda</taxon>
        <taxon>Insecta</taxon>
        <taxon>Pterygota</taxon>
        <taxon>Neoptera</taxon>
        <taxon>Polyneoptera</taxon>
        <taxon>Dictyoptera</taxon>
        <taxon>Blattodea</taxon>
        <taxon>Blattoidea</taxon>
        <taxon>Termitoidae</taxon>
        <taxon>Rhinotermitidae</taxon>
        <taxon>Coptotermes</taxon>
    </lineage>
</organism>
<feature type="region of interest" description="Disordered" evidence="1">
    <location>
        <begin position="1"/>
        <end position="36"/>
    </location>
</feature>
<evidence type="ECO:0000313" key="3">
    <source>
        <dbReference type="Proteomes" id="UP000502823"/>
    </source>
</evidence>
<reference evidence="3" key="1">
    <citation type="submission" date="2020-01" db="EMBL/GenBank/DDBJ databases">
        <title>Draft genome sequence of the Termite Coptotermes fromosanus.</title>
        <authorList>
            <person name="Itakura S."/>
            <person name="Yosikawa Y."/>
            <person name="Umezawa K."/>
        </authorList>
    </citation>
    <scope>NUCLEOTIDE SEQUENCE [LARGE SCALE GENOMIC DNA]</scope>
</reference>
<sequence>MGTPDGSSSLPSAIDKNDLPPVAVPVTSPKLPSPRPEITVVAPVTIRQSPSPPSTAQLSPPEVQETIKATSVVISRGPRKSVSIVLPGKEHG</sequence>
<feature type="compositionally biased region" description="Polar residues" evidence="1">
    <location>
        <begin position="1"/>
        <end position="11"/>
    </location>
</feature>
<comment type="caution">
    <text evidence="2">The sequence shown here is derived from an EMBL/GenBank/DDBJ whole genome shotgun (WGS) entry which is preliminary data.</text>
</comment>
<keyword evidence="3" id="KW-1185">Reference proteome</keyword>
<evidence type="ECO:0000256" key="1">
    <source>
        <dbReference type="SAM" id="MobiDB-lite"/>
    </source>
</evidence>
<proteinExistence type="predicted"/>
<dbReference type="EMBL" id="BLKM01000690">
    <property type="protein sequence ID" value="GFG37336.1"/>
    <property type="molecule type" value="Genomic_DNA"/>
</dbReference>
<dbReference type="InParanoid" id="A0A6L2PXS9"/>
<dbReference type="Proteomes" id="UP000502823">
    <property type="component" value="Unassembled WGS sequence"/>
</dbReference>
<dbReference type="AlphaFoldDB" id="A0A6L2PXS9"/>
<accession>A0A6L2PXS9</accession>